<evidence type="ECO:0000256" key="1">
    <source>
        <dbReference type="ARBA" id="ARBA00004613"/>
    </source>
</evidence>
<evidence type="ECO:0000313" key="6">
    <source>
        <dbReference type="Proteomes" id="UP001497623"/>
    </source>
</evidence>
<dbReference type="GO" id="GO:0020037">
    <property type="term" value="F:heme binding"/>
    <property type="evidence" value="ECO:0007669"/>
    <property type="project" value="InterPro"/>
</dbReference>
<keyword evidence="3" id="KW-0560">Oxidoreductase</keyword>
<dbReference type="EMBL" id="CAXKWB010008269">
    <property type="protein sequence ID" value="CAL4090432.1"/>
    <property type="molecule type" value="Genomic_DNA"/>
</dbReference>
<dbReference type="Proteomes" id="UP001497623">
    <property type="component" value="Unassembled WGS sequence"/>
</dbReference>
<dbReference type="InterPro" id="IPR019791">
    <property type="entry name" value="Haem_peroxidase_animal"/>
</dbReference>
<feature type="non-terminal residue" evidence="5">
    <location>
        <position position="1"/>
    </location>
</feature>
<comment type="subcellular location">
    <subcellularLocation>
        <location evidence="1">Secreted</location>
    </subcellularLocation>
</comment>
<feature type="non-terminal residue" evidence="5">
    <location>
        <position position="105"/>
    </location>
</feature>
<dbReference type="Pfam" id="PF03098">
    <property type="entry name" value="An_peroxidase"/>
    <property type="match status" value="1"/>
</dbReference>
<evidence type="ECO:0000256" key="2">
    <source>
        <dbReference type="ARBA" id="ARBA00022525"/>
    </source>
</evidence>
<accession>A0AAV2QPS1</accession>
<keyword evidence="4" id="KW-0325">Glycoprotein</keyword>
<dbReference type="AlphaFoldDB" id="A0AAV2QPS1"/>
<dbReference type="PANTHER" id="PTHR11475">
    <property type="entry name" value="OXIDASE/PEROXIDASE"/>
    <property type="match status" value="1"/>
</dbReference>
<dbReference type="GO" id="GO:0004601">
    <property type="term" value="F:peroxidase activity"/>
    <property type="evidence" value="ECO:0007669"/>
    <property type="project" value="UniProtKB-KW"/>
</dbReference>
<comment type="caution">
    <text evidence="5">The sequence shown here is derived from an EMBL/GenBank/DDBJ whole genome shotgun (WGS) entry which is preliminary data.</text>
</comment>
<dbReference type="InterPro" id="IPR037120">
    <property type="entry name" value="Haem_peroxidase_sf_animal"/>
</dbReference>
<reference evidence="5 6" key="1">
    <citation type="submission" date="2024-05" db="EMBL/GenBank/DDBJ databases">
        <authorList>
            <person name="Wallberg A."/>
        </authorList>
    </citation>
    <scope>NUCLEOTIDE SEQUENCE [LARGE SCALE GENOMIC DNA]</scope>
</reference>
<evidence type="ECO:0000256" key="4">
    <source>
        <dbReference type="ARBA" id="ARBA00023180"/>
    </source>
</evidence>
<dbReference type="GO" id="GO:0006979">
    <property type="term" value="P:response to oxidative stress"/>
    <property type="evidence" value="ECO:0007669"/>
    <property type="project" value="InterPro"/>
</dbReference>
<keyword evidence="2" id="KW-0964">Secreted</keyword>
<dbReference type="SUPFAM" id="SSF48113">
    <property type="entry name" value="Heme-dependent peroxidases"/>
    <property type="match status" value="1"/>
</dbReference>
<dbReference type="GO" id="GO:0005576">
    <property type="term" value="C:extracellular region"/>
    <property type="evidence" value="ECO:0007669"/>
    <property type="project" value="UniProtKB-SubCell"/>
</dbReference>
<name>A0AAV2QPS1_MEGNR</name>
<organism evidence="5 6">
    <name type="scientific">Meganyctiphanes norvegica</name>
    <name type="common">Northern krill</name>
    <name type="synonym">Thysanopoda norvegica</name>
    <dbReference type="NCBI Taxonomy" id="48144"/>
    <lineage>
        <taxon>Eukaryota</taxon>
        <taxon>Metazoa</taxon>
        <taxon>Ecdysozoa</taxon>
        <taxon>Arthropoda</taxon>
        <taxon>Crustacea</taxon>
        <taxon>Multicrustacea</taxon>
        <taxon>Malacostraca</taxon>
        <taxon>Eumalacostraca</taxon>
        <taxon>Eucarida</taxon>
        <taxon>Euphausiacea</taxon>
        <taxon>Euphausiidae</taxon>
        <taxon>Meganyctiphanes</taxon>
    </lineage>
</organism>
<evidence type="ECO:0008006" key="7">
    <source>
        <dbReference type="Google" id="ProtNLM"/>
    </source>
</evidence>
<keyword evidence="3" id="KW-0575">Peroxidase</keyword>
<dbReference type="PROSITE" id="PS50292">
    <property type="entry name" value="PEROXIDASE_3"/>
    <property type="match status" value="1"/>
</dbReference>
<proteinExistence type="predicted"/>
<evidence type="ECO:0000256" key="3">
    <source>
        <dbReference type="ARBA" id="ARBA00022559"/>
    </source>
</evidence>
<dbReference type="InterPro" id="IPR010255">
    <property type="entry name" value="Haem_peroxidase_sf"/>
</dbReference>
<dbReference type="PANTHER" id="PTHR11475:SF4">
    <property type="entry name" value="CHORION PEROXIDASE"/>
    <property type="match status" value="1"/>
</dbReference>
<sequence length="105" mass="11900">KDIAKEFSGVYSNIDDVDLFPACLAEPPIKGGLLGPTFSCILAVQFSQIKHGDRFWYEREFQPKPFTPDQLSSIRSQGLASILCMVQETADFDFQPDPFLVQDYY</sequence>
<protein>
    <recommendedName>
        <fullName evidence="7">Peroxidase</fullName>
    </recommendedName>
</protein>
<keyword evidence="6" id="KW-1185">Reference proteome</keyword>
<dbReference type="Gene3D" id="1.10.640.10">
    <property type="entry name" value="Haem peroxidase domain superfamily, animal type"/>
    <property type="match status" value="1"/>
</dbReference>
<evidence type="ECO:0000313" key="5">
    <source>
        <dbReference type="EMBL" id="CAL4090432.1"/>
    </source>
</evidence>
<gene>
    <name evidence="5" type="ORF">MNOR_LOCUS14023</name>
</gene>